<keyword evidence="4" id="KW-1185">Reference proteome</keyword>
<dbReference type="SUPFAM" id="SSF50118">
    <property type="entry name" value="Cell growth inhibitor/plasmid maintenance toxic component"/>
    <property type="match status" value="1"/>
</dbReference>
<evidence type="ECO:0000313" key="3">
    <source>
        <dbReference type="EMBL" id="PSJ07560.1"/>
    </source>
</evidence>
<dbReference type="InterPro" id="IPR003477">
    <property type="entry name" value="PemK-like"/>
</dbReference>
<dbReference type="AlphaFoldDB" id="A0A2P7N269"/>
<gene>
    <name evidence="3" type="ORF">C7K55_01705</name>
</gene>
<protein>
    <submittedName>
        <fullName evidence="3">Growth inhibitor PemK</fullName>
    </submittedName>
</protein>
<dbReference type="GO" id="GO:0004521">
    <property type="term" value="F:RNA endonuclease activity"/>
    <property type="evidence" value="ECO:0007669"/>
    <property type="project" value="TreeGrafter"/>
</dbReference>
<dbReference type="InterPro" id="IPR011067">
    <property type="entry name" value="Plasmid_toxin/cell-grow_inhib"/>
</dbReference>
<sequence>MKRGEIWTVAGGGDVTGKPRPAVILQHDAFDSTESVTICAFTSDPTEAPLFRIPVKPSTANGLAATSQLMVDQITTVSRRRLGSRIGKLARSDLQRLNQAAIVFLGLAGS</sequence>
<evidence type="ECO:0000256" key="2">
    <source>
        <dbReference type="ARBA" id="ARBA00022649"/>
    </source>
</evidence>
<accession>A0A2P7N269</accession>
<comment type="caution">
    <text evidence="3">The sequence shown here is derived from an EMBL/GenBank/DDBJ whole genome shotgun (WGS) entry which is preliminary data.</text>
</comment>
<dbReference type="GO" id="GO:0006402">
    <property type="term" value="P:mRNA catabolic process"/>
    <property type="evidence" value="ECO:0007669"/>
    <property type="project" value="TreeGrafter"/>
</dbReference>
<dbReference type="GO" id="GO:0016075">
    <property type="term" value="P:rRNA catabolic process"/>
    <property type="evidence" value="ECO:0007669"/>
    <property type="project" value="TreeGrafter"/>
</dbReference>
<evidence type="ECO:0000256" key="1">
    <source>
        <dbReference type="ARBA" id="ARBA00007521"/>
    </source>
</evidence>
<dbReference type="Proteomes" id="UP000243002">
    <property type="component" value="Unassembled WGS sequence"/>
</dbReference>
<dbReference type="OrthoDB" id="558582at2"/>
<dbReference type="PANTHER" id="PTHR33988">
    <property type="entry name" value="ENDORIBONUCLEASE MAZF-RELATED"/>
    <property type="match status" value="1"/>
</dbReference>
<dbReference type="PANTHER" id="PTHR33988:SF1">
    <property type="entry name" value="ENDORIBONUCLEASE MAZF7-RELATED"/>
    <property type="match status" value="1"/>
</dbReference>
<comment type="similarity">
    <text evidence="1">Belongs to the PemK/MazF family.</text>
</comment>
<dbReference type="EMBL" id="PXXO01000001">
    <property type="protein sequence ID" value="PSJ07560.1"/>
    <property type="molecule type" value="Genomic_DNA"/>
</dbReference>
<dbReference type="Pfam" id="PF02452">
    <property type="entry name" value="PemK_toxin"/>
    <property type="match status" value="1"/>
</dbReference>
<reference evidence="3 4" key="1">
    <citation type="journal article" date="2018" name="Environ. Microbiol.">
        <title>Ecological and genomic features of two widespread freshwater picocyanobacteria.</title>
        <authorList>
            <person name="Cabello-Yeves P.J."/>
            <person name="Picazo A."/>
            <person name="Camacho A."/>
            <person name="Callieri C."/>
            <person name="Rosselli R."/>
            <person name="Roda-Garcia J.J."/>
            <person name="Coutinho F.H."/>
            <person name="Rodriguez-Valera F."/>
        </authorList>
    </citation>
    <scope>NUCLEOTIDE SEQUENCE [LARGE SCALE GENOMIC DNA]</scope>
    <source>
        <strain evidence="3 4">Tous</strain>
    </source>
</reference>
<dbReference type="Gene3D" id="2.30.30.110">
    <property type="match status" value="1"/>
</dbReference>
<organism evidence="3 4">
    <name type="scientific">Cyanobium usitatum str. Tous</name>
    <dbReference type="NCBI Taxonomy" id="2116684"/>
    <lineage>
        <taxon>Bacteria</taxon>
        <taxon>Bacillati</taxon>
        <taxon>Cyanobacteriota</taxon>
        <taxon>Cyanophyceae</taxon>
        <taxon>Synechococcales</taxon>
        <taxon>Prochlorococcaceae</taxon>
        <taxon>Cyanobium</taxon>
    </lineage>
</organism>
<dbReference type="GO" id="GO:0003677">
    <property type="term" value="F:DNA binding"/>
    <property type="evidence" value="ECO:0007669"/>
    <property type="project" value="InterPro"/>
</dbReference>
<proteinExistence type="inferred from homology"/>
<keyword evidence="2" id="KW-1277">Toxin-antitoxin system</keyword>
<name>A0A2P7N269_9CYAN</name>
<evidence type="ECO:0000313" key="4">
    <source>
        <dbReference type="Proteomes" id="UP000243002"/>
    </source>
</evidence>